<dbReference type="Pfam" id="PF12771">
    <property type="entry name" value="SusD-like_2"/>
    <property type="match status" value="1"/>
</dbReference>
<dbReference type="Proteomes" id="UP000830198">
    <property type="component" value="Chromosome"/>
</dbReference>
<protein>
    <submittedName>
        <fullName evidence="1">SusD/RagB family nutrient-binding outer membrane lipoprotein</fullName>
    </submittedName>
</protein>
<dbReference type="EMBL" id="CP095855">
    <property type="protein sequence ID" value="UPK70048.1"/>
    <property type="molecule type" value="Genomic_DNA"/>
</dbReference>
<keyword evidence="2" id="KW-1185">Reference proteome</keyword>
<reference evidence="1 2" key="1">
    <citation type="submission" date="2022-04" db="EMBL/GenBank/DDBJ databases">
        <title>The arsenic-methylating capacity of Chitinophaga filiformis YT5 during chitin decomposition.</title>
        <authorList>
            <person name="Chen G."/>
            <person name="Liang Y."/>
        </authorList>
    </citation>
    <scope>NUCLEOTIDE SEQUENCE [LARGE SCALE GENOMIC DNA]</scope>
    <source>
        <strain evidence="1 2">YT5</strain>
    </source>
</reference>
<sequence>MLKRFLIYAWPVLLMFVIMAGCRKLDDINHDPTRPTTTTPAFLLTGAEKNAMDYLYSTLQNGYIGMHYAQYWSANSRVGDSQYAIDENNNTAFWNFMYVSLHNLDRIVTMNKADNSNPAAKNQNAIATILKVWLYQILTDSYVNIPYSQALKEGENITPAYDSQESIYTSLIDTLQQQITALDPAQPTFTSGDVIYNGDVNKWRTLAHSLLLRLAIRIADVAPEKAKALIEANYQSAMQSNDDNAQFAYVDAAPNKFPLNDSEREVLDFFVSTTLVDYMKGINDPRLPIYARPPKDTSRKIITGMVYGMSANDPTRLAPDSYSYPGTEIYSPTMPGILMTYPEVAFILAEAAARGWSVGQPAASWYEAGIRASMAYWKVTSGVDEYIASVPYTAGDWKNVIGTQKWLALYPQGFQAWFERLRLDFKKPNGDSLFIPPYSGSLDQNVKFVPSRLTYPLGEQTQNAAAYQKAASDIGGDTKASKSWWDKF</sequence>
<dbReference type="RefSeq" id="WP_247812307.1">
    <property type="nucleotide sequence ID" value="NZ_CP095855.1"/>
</dbReference>
<keyword evidence="1" id="KW-0449">Lipoprotein</keyword>
<organism evidence="1 2">
    <name type="scientific">Chitinophaga filiformis</name>
    <name type="common">Myxococcus filiformis</name>
    <name type="synonym">Flexibacter filiformis</name>
    <dbReference type="NCBI Taxonomy" id="104663"/>
    <lineage>
        <taxon>Bacteria</taxon>
        <taxon>Pseudomonadati</taxon>
        <taxon>Bacteroidota</taxon>
        <taxon>Chitinophagia</taxon>
        <taxon>Chitinophagales</taxon>
        <taxon>Chitinophagaceae</taxon>
        <taxon>Chitinophaga</taxon>
    </lineage>
</organism>
<accession>A0ABY4I347</accession>
<proteinExistence type="predicted"/>
<evidence type="ECO:0000313" key="2">
    <source>
        <dbReference type="Proteomes" id="UP000830198"/>
    </source>
</evidence>
<evidence type="ECO:0000313" key="1">
    <source>
        <dbReference type="EMBL" id="UPK70048.1"/>
    </source>
</evidence>
<dbReference type="InterPro" id="IPR041662">
    <property type="entry name" value="SusD-like_2"/>
</dbReference>
<gene>
    <name evidence="1" type="ORF">MYF79_01920</name>
</gene>
<dbReference type="PROSITE" id="PS51257">
    <property type="entry name" value="PROKAR_LIPOPROTEIN"/>
    <property type="match status" value="1"/>
</dbReference>
<name>A0ABY4I347_CHIFI</name>
<dbReference type="SUPFAM" id="SSF48452">
    <property type="entry name" value="TPR-like"/>
    <property type="match status" value="1"/>
</dbReference>
<dbReference type="Gene3D" id="1.25.40.390">
    <property type="match status" value="1"/>
</dbReference>
<dbReference type="InterPro" id="IPR011990">
    <property type="entry name" value="TPR-like_helical_dom_sf"/>
</dbReference>